<evidence type="ECO:0000256" key="5">
    <source>
        <dbReference type="ARBA" id="ARBA00022989"/>
    </source>
</evidence>
<protein>
    <submittedName>
        <fullName evidence="9">Unannotated protein</fullName>
    </submittedName>
</protein>
<dbReference type="CDD" id="cd06261">
    <property type="entry name" value="TM_PBP2"/>
    <property type="match status" value="1"/>
</dbReference>
<evidence type="ECO:0000313" key="10">
    <source>
        <dbReference type="EMBL" id="CAB4829685.1"/>
    </source>
</evidence>
<dbReference type="AlphaFoldDB" id="A0A6J6N0U4"/>
<evidence type="ECO:0000256" key="1">
    <source>
        <dbReference type="ARBA" id="ARBA00004651"/>
    </source>
</evidence>
<dbReference type="GO" id="GO:0005886">
    <property type="term" value="C:plasma membrane"/>
    <property type="evidence" value="ECO:0007669"/>
    <property type="project" value="UniProtKB-SubCell"/>
</dbReference>
<sequence length="337" mass="37268">MRILWNRLSSALLVLCAASFITFTLARVIPSDPALAYIGPKATAADSAKLRITLGLDQPIPIQYFKYVWQTLHGNWGYSLSTKQPVLQEIIDRLPATLELIFFAMSFAVIFGVAMGVYAAKYRGRLQDSVIRILAIAGVSMPAFWLGLLLQMLFAGRLAWFPATGQFDIDLKYDNPITKVTGFPIFDSIITGNFAATLNGLHHMVLPALTLSAYSFGLLSRMARANLLEVMSQDYIKVARAYGLSERLVFFKLALRNALPPIVTVTGLSTAYLITGTFFVEQVYNWPGIGSFAVNSLLSIDYPAIMGITLLAAVGYLVINFIVDLIHAKLDPRVWMR</sequence>
<feature type="transmembrane region" description="Helical" evidence="7">
    <location>
        <begin position="131"/>
        <end position="154"/>
    </location>
</feature>
<dbReference type="Pfam" id="PF00528">
    <property type="entry name" value="BPD_transp_1"/>
    <property type="match status" value="1"/>
</dbReference>
<feature type="transmembrane region" description="Helical" evidence="7">
    <location>
        <begin position="300"/>
        <end position="323"/>
    </location>
</feature>
<dbReference type="InterPro" id="IPR035906">
    <property type="entry name" value="MetI-like_sf"/>
</dbReference>
<accession>A0A6J6N0U4</accession>
<feature type="transmembrane region" description="Helical" evidence="7">
    <location>
        <begin position="201"/>
        <end position="219"/>
    </location>
</feature>
<gene>
    <name evidence="9" type="ORF">UFOPK2359_00643</name>
    <name evidence="10" type="ORF">UFOPK3167_00886</name>
</gene>
<dbReference type="InterPro" id="IPR000515">
    <property type="entry name" value="MetI-like"/>
</dbReference>
<evidence type="ECO:0000256" key="7">
    <source>
        <dbReference type="SAM" id="Phobius"/>
    </source>
</evidence>
<keyword evidence="3" id="KW-1003">Cell membrane</keyword>
<keyword evidence="6 7" id="KW-0472">Membrane</keyword>
<comment type="subcellular location">
    <subcellularLocation>
        <location evidence="1">Cell membrane</location>
        <topology evidence="1">Multi-pass membrane protein</topology>
    </subcellularLocation>
</comment>
<reference evidence="9" key="1">
    <citation type="submission" date="2020-05" db="EMBL/GenBank/DDBJ databases">
        <authorList>
            <person name="Chiriac C."/>
            <person name="Salcher M."/>
            <person name="Ghai R."/>
            <person name="Kavagutti S V."/>
        </authorList>
    </citation>
    <scope>NUCLEOTIDE SEQUENCE</scope>
</reference>
<keyword evidence="4 7" id="KW-0812">Transmembrane</keyword>
<dbReference type="Pfam" id="PF19300">
    <property type="entry name" value="BPD_transp_1_N"/>
    <property type="match status" value="1"/>
</dbReference>
<dbReference type="Gene3D" id="1.10.3720.10">
    <property type="entry name" value="MetI-like"/>
    <property type="match status" value="1"/>
</dbReference>
<evidence type="ECO:0000256" key="3">
    <source>
        <dbReference type="ARBA" id="ARBA00022475"/>
    </source>
</evidence>
<keyword evidence="2" id="KW-0813">Transport</keyword>
<evidence type="ECO:0000259" key="8">
    <source>
        <dbReference type="PROSITE" id="PS50928"/>
    </source>
</evidence>
<evidence type="ECO:0000313" key="9">
    <source>
        <dbReference type="EMBL" id="CAB4680241.1"/>
    </source>
</evidence>
<feature type="domain" description="ABC transmembrane type-1" evidence="8">
    <location>
        <begin position="94"/>
        <end position="327"/>
    </location>
</feature>
<keyword evidence="5 7" id="KW-1133">Transmembrane helix</keyword>
<feature type="transmembrane region" description="Helical" evidence="7">
    <location>
        <begin position="258"/>
        <end position="280"/>
    </location>
</feature>
<proteinExistence type="predicted"/>
<name>A0A6J6N0U4_9ZZZZ</name>
<dbReference type="PROSITE" id="PS50928">
    <property type="entry name" value="ABC_TM1"/>
    <property type="match status" value="1"/>
</dbReference>
<dbReference type="PANTHER" id="PTHR43163:SF6">
    <property type="entry name" value="DIPEPTIDE TRANSPORT SYSTEM PERMEASE PROTEIN DPPB-RELATED"/>
    <property type="match status" value="1"/>
</dbReference>
<dbReference type="InterPro" id="IPR045621">
    <property type="entry name" value="BPD_transp_1_N"/>
</dbReference>
<organism evidence="9">
    <name type="scientific">freshwater metagenome</name>
    <dbReference type="NCBI Taxonomy" id="449393"/>
    <lineage>
        <taxon>unclassified sequences</taxon>
        <taxon>metagenomes</taxon>
        <taxon>ecological metagenomes</taxon>
    </lineage>
</organism>
<dbReference type="GO" id="GO:0055085">
    <property type="term" value="P:transmembrane transport"/>
    <property type="evidence" value="ECO:0007669"/>
    <property type="project" value="InterPro"/>
</dbReference>
<dbReference type="SUPFAM" id="SSF161098">
    <property type="entry name" value="MetI-like"/>
    <property type="match status" value="1"/>
</dbReference>
<feature type="transmembrane region" description="Helical" evidence="7">
    <location>
        <begin position="100"/>
        <end position="119"/>
    </location>
</feature>
<evidence type="ECO:0000256" key="2">
    <source>
        <dbReference type="ARBA" id="ARBA00022448"/>
    </source>
</evidence>
<evidence type="ECO:0000256" key="6">
    <source>
        <dbReference type="ARBA" id="ARBA00023136"/>
    </source>
</evidence>
<evidence type="ECO:0000256" key="4">
    <source>
        <dbReference type="ARBA" id="ARBA00022692"/>
    </source>
</evidence>
<dbReference type="PANTHER" id="PTHR43163">
    <property type="entry name" value="DIPEPTIDE TRANSPORT SYSTEM PERMEASE PROTEIN DPPB-RELATED"/>
    <property type="match status" value="1"/>
</dbReference>
<dbReference type="EMBL" id="CAFABF010000043">
    <property type="protein sequence ID" value="CAB4829685.1"/>
    <property type="molecule type" value="Genomic_DNA"/>
</dbReference>
<dbReference type="EMBL" id="CAEZXG010000031">
    <property type="protein sequence ID" value="CAB4680241.1"/>
    <property type="molecule type" value="Genomic_DNA"/>
</dbReference>